<reference evidence="2 3" key="1">
    <citation type="journal article" date="2020" name="Microb. Genom.">
        <title>Genetic diversity of clinical and environmental Mucorales isolates obtained from an investigation of mucormycosis cases among solid organ transplant recipients.</title>
        <authorList>
            <person name="Nguyen M.H."/>
            <person name="Kaul D."/>
            <person name="Muto C."/>
            <person name="Cheng S.J."/>
            <person name="Richter R.A."/>
            <person name="Bruno V.M."/>
            <person name="Liu G."/>
            <person name="Beyhan S."/>
            <person name="Sundermann A.J."/>
            <person name="Mounaud S."/>
            <person name="Pasculle A.W."/>
            <person name="Nierman W.C."/>
            <person name="Driscoll E."/>
            <person name="Cumbie R."/>
            <person name="Clancy C.J."/>
            <person name="Dupont C.L."/>
        </authorList>
    </citation>
    <scope>NUCLEOTIDE SEQUENCE [LARGE SCALE GENOMIC DNA]</scope>
    <source>
        <strain evidence="2 3">GL24</strain>
    </source>
</reference>
<proteinExistence type="predicted"/>
<protein>
    <recommendedName>
        <fullName evidence="4">Cytochrome c domain-containing protein</fullName>
    </recommendedName>
</protein>
<sequence>MAGLAGMAAALWPMKPALPLTAGPDVSLYSMRAIERGRLVAAAGDCVACHTAPGGKPFAGGLGMQTPMGTIYSTNITPDPDTGIGAYDYADFERAVRRGIRHDGQPLYPAMPYASR</sequence>
<evidence type="ECO:0000313" key="2">
    <source>
        <dbReference type="EMBL" id="KAG1536719.1"/>
    </source>
</evidence>
<dbReference type="AlphaFoldDB" id="A0A9P6Y0U5"/>
<dbReference type="InterPro" id="IPR051459">
    <property type="entry name" value="Cytochrome_c-type_DH"/>
</dbReference>
<keyword evidence="1" id="KW-0249">Electron transport</keyword>
<gene>
    <name evidence="2" type="ORF">G6F50_015001</name>
</gene>
<dbReference type="SUPFAM" id="SSF46626">
    <property type="entry name" value="Cytochrome c"/>
    <property type="match status" value="1"/>
</dbReference>
<dbReference type="GO" id="GO:0009055">
    <property type="term" value="F:electron transfer activity"/>
    <property type="evidence" value="ECO:0007669"/>
    <property type="project" value="InterPro"/>
</dbReference>
<name>A0A9P6Y0U5_9FUNG</name>
<dbReference type="PANTHER" id="PTHR35008:SF8">
    <property type="entry name" value="ALCOHOL DEHYDROGENASE CYTOCHROME C SUBUNIT"/>
    <property type="match status" value="1"/>
</dbReference>
<dbReference type="GO" id="GO:0020037">
    <property type="term" value="F:heme binding"/>
    <property type="evidence" value="ECO:0007669"/>
    <property type="project" value="InterPro"/>
</dbReference>
<keyword evidence="3" id="KW-1185">Reference proteome</keyword>
<evidence type="ECO:0008006" key="4">
    <source>
        <dbReference type="Google" id="ProtNLM"/>
    </source>
</evidence>
<evidence type="ECO:0000313" key="3">
    <source>
        <dbReference type="Proteomes" id="UP000740926"/>
    </source>
</evidence>
<dbReference type="PANTHER" id="PTHR35008">
    <property type="entry name" value="BLL4482 PROTEIN-RELATED"/>
    <property type="match status" value="1"/>
</dbReference>
<evidence type="ECO:0000256" key="1">
    <source>
        <dbReference type="ARBA" id="ARBA00022660"/>
    </source>
</evidence>
<keyword evidence="1" id="KW-0679">Respiratory chain</keyword>
<keyword evidence="1" id="KW-0813">Transport</keyword>
<dbReference type="Proteomes" id="UP000740926">
    <property type="component" value="Unassembled WGS sequence"/>
</dbReference>
<dbReference type="EMBL" id="JAANIU010007779">
    <property type="protein sequence ID" value="KAG1536719.1"/>
    <property type="molecule type" value="Genomic_DNA"/>
</dbReference>
<dbReference type="InterPro" id="IPR036909">
    <property type="entry name" value="Cyt_c-like_dom_sf"/>
</dbReference>
<comment type="caution">
    <text evidence="2">The sequence shown here is derived from an EMBL/GenBank/DDBJ whole genome shotgun (WGS) entry which is preliminary data.</text>
</comment>
<accession>A0A9P6Y0U5</accession>
<organism evidence="2 3">
    <name type="scientific">Rhizopus delemar</name>
    <dbReference type="NCBI Taxonomy" id="936053"/>
    <lineage>
        <taxon>Eukaryota</taxon>
        <taxon>Fungi</taxon>
        <taxon>Fungi incertae sedis</taxon>
        <taxon>Mucoromycota</taxon>
        <taxon>Mucoromycotina</taxon>
        <taxon>Mucoromycetes</taxon>
        <taxon>Mucorales</taxon>
        <taxon>Mucorineae</taxon>
        <taxon>Rhizopodaceae</taxon>
        <taxon>Rhizopus</taxon>
    </lineage>
</organism>